<organism evidence="2 3">
    <name type="scientific">Thelephora terrestris</name>
    <dbReference type="NCBI Taxonomy" id="56493"/>
    <lineage>
        <taxon>Eukaryota</taxon>
        <taxon>Fungi</taxon>
        <taxon>Dikarya</taxon>
        <taxon>Basidiomycota</taxon>
        <taxon>Agaricomycotina</taxon>
        <taxon>Agaricomycetes</taxon>
        <taxon>Thelephorales</taxon>
        <taxon>Thelephoraceae</taxon>
        <taxon>Thelephora</taxon>
    </lineage>
</organism>
<dbReference type="AlphaFoldDB" id="A0A9P6HAR2"/>
<keyword evidence="3" id="KW-1185">Reference proteome</keyword>
<proteinExistence type="predicted"/>
<reference evidence="2" key="2">
    <citation type="submission" date="2020-11" db="EMBL/GenBank/DDBJ databases">
        <authorList>
            <consortium name="DOE Joint Genome Institute"/>
            <person name="Kuo A."/>
            <person name="Miyauchi S."/>
            <person name="Kiss E."/>
            <person name="Drula E."/>
            <person name="Kohler A."/>
            <person name="Sanchez-Garcia M."/>
            <person name="Andreopoulos B."/>
            <person name="Barry K.W."/>
            <person name="Bonito G."/>
            <person name="Buee M."/>
            <person name="Carver A."/>
            <person name="Chen C."/>
            <person name="Cichocki N."/>
            <person name="Clum A."/>
            <person name="Culley D."/>
            <person name="Crous P.W."/>
            <person name="Fauchery L."/>
            <person name="Girlanda M."/>
            <person name="Hayes R."/>
            <person name="Keri Z."/>
            <person name="Labutti K."/>
            <person name="Lipzen A."/>
            <person name="Lombard V."/>
            <person name="Magnuson J."/>
            <person name="Maillard F."/>
            <person name="Morin E."/>
            <person name="Murat C."/>
            <person name="Nolan M."/>
            <person name="Ohm R."/>
            <person name="Pangilinan J."/>
            <person name="Pereira M."/>
            <person name="Perotto S."/>
            <person name="Peter M."/>
            <person name="Riley R."/>
            <person name="Sitrit Y."/>
            <person name="Stielow B."/>
            <person name="Szollosi G."/>
            <person name="Zifcakova L."/>
            <person name="Stursova M."/>
            <person name="Spatafora J.W."/>
            <person name="Tedersoo L."/>
            <person name="Vaario L.-M."/>
            <person name="Yamada A."/>
            <person name="Yan M."/>
            <person name="Wang P."/>
            <person name="Xu J."/>
            <person name="Bruns T."/>
            <person name="Baldrian P."/>
            <person name="Vilgalys R."/>
            <person name="Henrissat B."/>
            <person name="Grigoriev I.V."/>
            <person name="Hibbett D."/>
            <person name="Nagy L.G."/>
            <person name="Martin F.M."/>
        </authorList>
    </citation>
    <scope>NUCLEOTIDE SEQUENCE</scope>
    <source>
        <strain evidence="2">UH-Tt-Lm1</strain>
    </source>
</reference>
<evidence type="ECO:0000256" key="1">
    <source>
        <dbReference type="SAM" id="MobiDB-lite"/>
    </source>
</evidence>
<gene>
    <name evidence="2" type="ORF">BJ322DRAFT_247219</name>
</gene>
<comment type="caution">
    <text evidence="2">The sequence shown here is derived from an EMBL/GenBank/DDBJ whole genome shotgun (WGS) entry which is preliminary data.</text>
</comment>
<dbReference type="EMBL" id="WIUZ02000013">
    <property type="protein sequence ID" value="KAF9781813.1"/>
    <property type="molecule type" value="Genomic_DNA"/>
</dbReference>
<evidence type="ECO:0000313" key="2">
    <source>
        <dbReference type="EMBL" id="KAF9781813.1"/>
    </source>
</evidence>
<name>A0A9P6HAR2_9AGAM</name>
<dbReference type="OrthoDB" id="6275295at2759"/>
<feature type="region of interest" description="Disordered" evidence="1">
    <location>
        <begin position="54"/>
        <end position="83"/>
    </location>
</feature>
<sequence>MIRLKSRSRSIRMDRVICRVWVPKKPVGFTCLTELPSLCCSTLRVGRQRPQSYDKPIGFVEDGEGSARDKSLAGKTNQTDDGLEAEMKEARLRYEEASFRDREYRYEPRECVRIQTLERTLAMERVVKEAENRDRIEMRSSLDIWDDDESD</sequence>
<evidence type="ECO:0000313" key="3">
    <source>
        <dbReference type="Proteomes" id="UP000736335"/>
    </source>
</evidence>
<reference evidence="2" key="1">
    <citation type="journal article" date="2020" name="Nat. Commun.">
        <title>Large-scale genome sequencing of mycorrhizal fungi provides insights into the early evolution of symbiotic traits.</title>
        <authorList>
            <person name="Miyauchi S."/>
            <person name="Kiss E."/>
            <person name="Kuo A."/>
            <person name="Drula E."/>
            <person name="Kohler A."/>
            <person name="Sanchez-Garcia M."/>
            <person name="Morin E."/>
            <person name="Andreopoulos B."/>
            <person name="Barry K.W."/>
            <person name="Bonito G."/>
            <person name="Buee M."/>
            <person name="Carver A."/>
            <person name="Chen C."/>
            <person name="Cichocki N."/>
            <person name="Clum A."/>
            <person name="Culley D."/>
            <person name="Crous P.W."/>
            <person name="Fauchery L."/>
            <person name="Girlanda M."/>
            <person name="Hayes R.D."/>
            <person name="Keri Z."/>
            <person name="LaButti K."/>
            <person name="Lipzen A."/>
            <person name="Lombard V."/>
            <person name="Magnuson J."/>
            <person name="Maillard F."/>
            <person name="Murat C."/>
            <person name="Nolan M."/>
            <person name="Ohm R.A."/>
            <person name="Pangilinan J."/>
            <person name="Pereira M.F."/>
            <person name="Perotto S."/>
            <person name="Peter M."/>
            <person name="Pfister S."/>
            <person name="Riley R."/>
            <person name="Sitrit Y."/>
            <person name="Stielow J.B."/>
            <person name="Szollosi G."/>
            <person name="Zifcakova L."/>
            <person name="Stursova M."/>
            <person name="Spatafora J.W."/>
            <person name="Tedersoo L."/>
            <person name="Vaario L.M."/>
            <person name="Yamada A."/>
            <person name="Yan M."/>
            <person name="Wang P."/>
            <person name="Xu J."/>
            <person name="Bruns T."/>
            <person name="Baldrian P."/>
            <person name="Vilgalys R."/>
            <person name="Dunand C."/>
            <person name="Henrissat B."/>
            <person name="Grigoriev I.V."/>
            <person name="Hibbett D."/>
            <person name="Nagy L.G."/>
            <person name="Martin F.M."/>
        </authorList>
    </citation>
    <scope>NUCLEOTIDE SEQUENCE</scope>
    <source>
        <strain evidence="2">UH-Tt-Lm1</strain>
    </source>
</reference>
<protein>
    <submittedName>
        <fullName evidence="2">Uncharacterized protein</fullName>
    </submittedName>
</protein>
<dbReference type="Proteomes" id="UP000736335">
    <property type="component" value="Unassembled WGS sequence"/>
</dbReference>
<accession>A0A9P6HAR2</accession>